<keyword evidence="1" id="KW-0472">Membrane</keyword>
<evidence type="ECO:0000313" key="2">
    <source>
        <dbReference type="EMBL" id="KAK0410685.1"/>
    </source>
</evidence>
<comment type="caution">
    <text evidence="2">The sequence shown here is derived from an EMBL/GenBank/DDBJ whole genome shotgun (WGS) entry which is preliminary data.</text>
</comment>
<dbReference type="Proteomes" id="UP001175271">
    <property type="component" value="Unassembled WGS sequence"/>
</dbReference>
<protein>
    <submittedName>
        <fullName evidence="2">Uncharacterized protein</fullName>
    </submittedName>
</protein>
<proteinExistence type="predicted"/>
<sequence>MADKLPIVDLVERLPMSFSVEDARRLRASIHVIGSLLDSEKPPPPPTPAERLWKNALLEASRSARSLAAASQRQVRHLQAEPPLCFRFVQRVYHEYGLKHLILILILLFYTFFGAFLFLLIEGPAQKRMKDTWTEGGPPLRPSSSVFF</sequence>
<dbReference type="SUPFAM" id="SSF81324">
    <property type="entry name" value="Voltage-gated potassium channels"/>
    <property type="match status" value="1"/>
</dbReference>
<dbReference type="EMBL" id="JAUCMV010000003">
    <property type="protein sequence ID" value="KAK0410685.1"/>
    <property type="molecule type" value="Genomic_DNA"/>
</dbReference>
<keyword evidence="1" id="KW-0812">Transmembrane</keyword>
<feature type="transmembrane region" description="Helical" evidence="1">
    <location>
        <begin position="101"/>
        <end position="121"/>
    </location>
</feature>
<name>A0AA39HSG6_9BILA</name>
<evidence type="ECO:0000313" key="3">
    <source>
        <dbReference type="Proteomes" id="UP001175271"/>
    </source>
</evidence>
<evidence type="ECO:0000256" key="1">
    <source>
        <dbReference type="SAM" id="Phobius"/>
    </source>
</evidence>
<keyword evidence="3" id="KW-1185">Reference proteome</keyword>
<dbReference type="Gene3D" id="1.10.287.70">
    <property type="match status" value="1"/>
</dbReference>
<gene>
    <name evidence="2" type="ORF">QR680_005273</name>
</gene>
<organism evidence="2 3">
    <name type="scientific">Steinernema hermaphroditum</name>
    <dbReference type="NCBI Taxonomy" id="289476"/>
    <lineage>
        <taxon>Eukaryota</taxon>
        <taxon>Metazoa</taxon>
        <taxon>Ecdysozoa</taxon>
        <taxon>Nematoda</taxon>
        <taxon>Chromadorea</taxon>
        <taxon>Rhabditida</taxon>
        <taxon>Tylenchina</taxon>
        <taxon>Panagrolaimomorpha</taxon>
        <taxon>Strongyloidoidea</taxon>
        <taxon>Steinernematidae</taxon>
        <taxon>Steinernema</taxon>
    </lineage>
</organism>
<dbReference type="AlphaFoldDB" id="A0AA39HSG6"/>
<keyword evidence="1" id="KW-1133">Transmembrane helix</keyword>
<accession>A0AA39HSG6</accession>
<reference evidence="2" key="1">
    <citation type="submission" date="2023-06" db="EMBL/GenBank/DDBJ databases">
        <title>Genomic analysis of the entomopathogenic nematode Steinernema hermaphroditum.</title>
        <authorList>
            <person name="Schwarz E.M."/>
            <person name="Heppert J.K."/>
            <person name="Baniya A."/>
            <person name="Schwartz H.T."/>
            <person name="Tan C.-H."/>
            <person name="Antoshechkin I."/>
            <person name="Sternberg P.W."/>
            <person name="Goodrich-Blair H."/>
            <person name="Dillman A.R."/>
        </authorList>
    </citation>
    <scope>NUCLEOTIDE SEQUENCE</scope>
    <source>
        <strain evidence="2">PS9179</strain>
        <tissue evidence="2">Whole animal</tissue>
    </source>
</reference>